<dbReference type="RefSeq" id="WP_217779669.1">
    <property type="nucleotide sequence ID" value="NZ_JAHRWL010000002.1"/>
</dbReference>
<dbReference type="InterPro" id="IPR001969">
    <property type="entry name" value="Aspartic_peptidase_AS"/>
</dbReference>
<proteinExistence type="predicted"/>
<protein>
    <submittedName>
        <fullName evidence="2">TIGR02281 family clan AA aspartic protease</fullName>
        <ecNumber evidence="2">3.4.23.-</ecNumber>
    </submittedName>
</protein>
<keyword evidence="1" id="KW-0472">Membrane</keyword>
<keyword evidence="2" id="KW-0378">Hydrolase</keyword>
<dbReference type="InterPro" id="IPR034122">
    <property type="entry name" value="Retropepsin-like_bacterial"/>
</dbReference>
<dbReference type="Pfam" id="PF13975">
    <property type="entry name" value="gag-asp_proteas"/>
    <property type="match status" value="1"/>
</dbReference>
<feature type="transmembrane region" description="Helical" evidence="1">
    <location>
        <begin position="38"/>
        <end position="55"/>
    </location>
</feature>
<accession>A0ABS6NBG7</accession>
<dbReference type="InterPro" id="IPR011969">
    <property type="entry name" value="Clan_AA_Asp_peptidase_C"/>
</dbReference>
<evidence type="ECO:0000313" key="2">
    <source>
        <dbReference type="EMBL" id="MBV2361343.1"/>
    </source>
</evidence>
<sequence length="193" mass="20723">MTGDDIGSLIYLGALGAALAAWYVVANRGAMNKMLQQAALWALIFLGVIAAYGLWGDIRQTVAPQQSVFAEDGRIALPRAPDGHYYATLDINGSPTRFVVDTGATAMVLTLDDARRAGLQESDLAFFSEAMTANGPVKTAPVRLDSVTFGPFEDRGVRAFVNSGEMDQSLLGMTYLQHFGRVTITGGEMVLER</sequence>
<feature type="transmembrane region" description="Helical" evidence="1">
    <location>
        <begin position="6"/>
        <end position="26"/>
    </location>
</feature>
<dbReference type="PROSITE" id="PS00141">
    <property type="entry name" value="ASP_PROTEASE"/>
    <property type="match status" value="1"/>
</dbReference>
<keyword evidence="3" id="KW-1185">Reference proteome</keyword>
<dbReference type="CDD" id="cd05483">
    <property type="entry name" value="retropepsin_like_bacteria"/>
    <property type="match status" value="1"/>
</dbReference>
<keyword evidence="2" id="KW-0645">Protease</keyword>
<keyword evidence="1" id="KW-1133">Transmembrane helix</keyword>
<dbReference type="GO" id="GO:0008233">
    <property type="term" value="F:peptidase activity"/>
    <property type="evidence" value="ECO:0007669"/>
    <property type="project" value="UniProtKB-KW"/>
</dbReference>
<comment type="caution">
    <text evidence="2">The sequence shown here is derived from an EMBL/GenBank/DDBJ whole genome shotgun (WGS) entry which is preliminary data.</text>
</comment>
<dbReference type="Proteomes" id="UP001166293">
    <property type="component" value="Unassembled WGS sequence"/>
</dbReference>
<evidence type="ECO:0000256" key="1">
    <source>
        <dbReference type="SAM" id="Phobius"/>
    </source>
</evidence>
<dbReference type="NCBIfam" id="TIGR02281">
    <property type="entry name" value="clan_AA_DTGA"/>
    <property type="match status" value="1"/>
</dbReference>
<name>A0ABS6NBG7_9RHOB</name>
<dbReference type="GO" id="GO:0006508">
    <property type="term" value="P:proteolysis"/>
    <property type="evidence" value="ECO:0007669"/>
    <property type="project" value="UniProtKB-KW"/>
</dbReference>
<dbReference type="EMBL" id="JAHRWL010000002">
    <property type="protein sequence ID" value="MBV2361343.1"/>
    <property type="molecule type" value="Genomic_DNA"/>
</dbReference>
<keyword evidence="1" id="KW-0812">Transmembrane</keyword>
<gene>
    <name evidence="2" type="ORF">KUH32_16380</name>
</gene>
<reference evidence="2" key="1">
    <citation type="submission" date="2021-06" db="EMBL/GenBank/DDBJ databases">
        <title>Thalassococcus sp. CAU 1522 isolated from sea sand, Republic of Korea.</title>
        <authorList>
            <person name="Kim W."/>
        </authorList>
    </citation>
    <scope>NUCLEOTIDE SEQUENCE</scope>
    <source>
        <strain evidence="2">CAU 1522</strain>
    </source>
</reference>
<dbReference type="EC" id="3.4.23.-" evidence="2"/>
<evidence type="ECO:0000313" key="3">
    <source>
        <dbReference type="Proteomes" id="UP001166293"/>
    </source>
</evidence>
<organism evidence="2 3">
    <name type="scientific">Thalassococcus arenae</name>
    <dbReference type="NCBI Taxonomy" id="2851652"/>
    <lineage>
        <taxon>Bacteria</taxon>
        <taxon>Pseudomonadati</taxon>
        <taxon>Pseudomonadota</taxon>
        <taxon>Alphaproteobacteria</taxon>
        <taxon>Rhodobacterales</taxon>
        <taxon>Roseobacteraceae</taxon>
        <taxon>Thalassococcus</taxon>
    </lineage>
</organism>